<dbReference type="PANTHER" id="PTHR10622:SF10">
    <property type="entry name" value="HET DOMAIN-CONTAINING PROTEIN"/>
    <property type="match status" value="1"/>
</dbReference>
<feature type="domain" description="Heterokaryon incompatibility" evidence="1">
    <location>
        <begin position="22"/>
        <end position="107"/>
    </location>
</feature>
<dbReference type="PANTHER" id="PTHR10622">
    <property type="entry name" value="HET DOMAIN-CONTAINING PROTEIN"/>
    <property type="match status" value="1"/>
</dbReference>
<sequence length="650" mass="74323">MHLLNTTSLQLEYFMGNDIPSYAILSHRWEDEEILFEDVQTDQWPRRNRKKGVDKVKGACIRARGDNFEYIWIDTCCIDKGSSAELSEAINSMFDWYHRSQVCYAYLCDVPTGDMKAFTKSKWFTRGWTLQELIAPGRVQFFDNQWRKIGDRASLLESLVEVTAIDRRVLGRGQHHRHCRFRNGAYPHITNCGCKGDGSYRTFRQLLSSFSVATRMSWASDRVTTRVEDQAYSLLGLFDVNMPLLYGEGTKAFLRLQEEIVRISNDQSILAGHHRPFVSNSFVDIGDRFGNLFPTHPRAFQHTANLERPSASSKYLSMALTNRCLNIDLLVCPCWWQHDMDGGITRGWLGILACVYSDDSLSRPAILLDRLSGTGNDQHVFTRTQIGDGSLIMLSPGALSNSSRDVEISEGKLLVGLDPSRIEMMNVDLLLYSPRQTQATTRAPAIRINPTIGGHDGVAYRIRTSLPELEDTPNGRARDVRLTLKDQEGKIDVMRGLLAIDDESGHGFFVAYGFTVCDGSYPEEVDYVTPPAFVPWCRLLTWDQVAPEREWMSDVTHEDMVDFTRWNNDARIRFDDPRVYRGELLYTAQLHDSMDWTGKRGFRAQVAMTPKTFLGQTAYELEISVWRLVHREPKIHDMVDDISYMSLSRR</sequence>
<name>A0A3M2SK86_9HYPO</name>
<dbReference type="OrthoDB" id="20872at2759"/>
<evidence type="ECO:0000313" key="2">
    <source>
        <dbReference type="EMBL" id="RMJ17986.1"/>
    </source>
</evidence>
<dbReference type="Pfam" id="PF06985">
    <property type="entry name" value="HET"/>
    <property type="match status" value="1"/>
</dbReference>
<evidence type="ECO:0000313" key="3">
    <source>
        <dbReference type="Proteomes" id="UP000277212"/>
    </source>
</evidence>
<comment type="caution">
    <text evidence="2">The sequence shown here is derived from an EMBL/GenBank/DDBJ whole genome shotgun (WGS) entry which is preliminary data.</text>
</comment>
<evidence type="ECO:0000259" key="1">
    <source>
        <dbReference type="Pfam" id="PF06985"/>
    </source>
</evidence>
<proteinExistence type="predicted"/>
<dbReference type="InterPro" id="IPR010730">
    <property type="entry name" value="HET"/>
</dbReference>
<accession>A0A3M2SK86</accession>
<gene>
    <name evidence="2" type="ORF">CDV36_002349</name>
</gene>
<organism evidence="2 3">
    <name type="scientific">Fusarium kuroshium</name>
    <dbReference type="NCBI Taxonomy" id="2010991"/>
    <lineage>
        <taxon>Eukaryota</taxon>
        <taxon>Fungi</taxon>
        <taxon>Dikarya</taxon>
        <taxon>Ascomycota</taxon>
        <taxon>Pezizomycotina</taxon>
        <taxon>Sordariomycetes</taxon>
        <taxon>Hypocreomycetidae</taxon>
        <taxon>Hypocreales</taxon>
        <taxon>Nectriaceae</taxon>
        <taxon>Fusarium</taxon>
        <taxon>Fusarium solani species complex</taxon>
    </lineage>
</organism>
<dbReference type="Proteomes" id="UP000277212">
    <property type="component" value="Unassembled WGS sequence"/>
</dbReference>
<protein>
    <recommendedName>
        <fullName evidence="1">Heterokaryon incompatibility domain-containing protein</fullName>
    </recommendedName>
</protein>
<keyword evidence="3" id="KW-1185">Reference proteome</keyword>
<dbReference type="STRING" id="2010991.A0A3M2SK86"/>
<dbReference type="EMBL" id="NKUJ01000025">
    <property type="protein sequence ID" value="RMJ17986.1"/>
    <property type="molecule type" value="Genomic_DNA"/>
</dbReference>
<reference evidence="2 3" key="1">
    <citation type="submission" date="2017-06" db="EMBL/GenBank/DDBJ databases">
        <title>Comparative genomic analysis of Ambrosia Fusariam Clade fungi.</title>
        <authorList>
            <person name="Stajich J.E."/>
            <person name="Carrillo J."/>
            <person name="Kijimoto T."/>
            <person name="Eskalen A."/>
            <person name="O'Donnell K."/>
            <person name="Kasson M."/>
        </authorList>
    </citation>
    <scope>NUCLEOTIDE SEQUENCE [LARGE SCALE GENOMIC DNA]</scope>
    <source>
        <strain evidence="2">UCR3666</strain>
    </source>
</reference>
<dbReference type="AlphaFoldDB" id="A0A3M2SK86"/>